<evidence type="ECO:0000256" key="4">
    <source>
        <dbReference type="ARBA" id="ARBA00022692"/>
    </source>
</evidence>
<feature type="transmembrane region" description="Helical" evidence="7">
    <location>
        <begin position="373"/>
        <end position="396"/>
    </location>
</feature>
<dbReference type="GO" id="GO:0022857">
    <property type="term" value="F:transmembrane transporter activity"/>
    <property type="evidence" value="ECO:0007669"/>
    <property type="project" value="InterPro"/>
</dbReference>
<dbReference type="Gene3D" id="1.20.1720.10">
    <property type="entry name" value="Multidrug resistance protein D"/>
    <property type="match status" value="1"/>
</dbReference>
<keyword evidence="4 7" id="KW-0812">Transmembrane</keyword>
<dbReference type="PANTHER" id="PTHR42718:SF46">
    <property type="entry name" value="BLR6921 PROTEIN"/>
    <property type="match status" value="1"/>
</dbReference>
<evidence type="ECO:0000259" key="8">
    <source>
        <dbReference type="PROSITE" id="PS50850"/>
    </source>
</evidence>
<dbReference type="AlphaFoldDB" id="A0A1I3ET41"/>
<evidence type="ECO:0000256" key="7">
    <source>
        <dbReference type="SAM" id="Phobius"/>
    </source>
</evidence>
<evidence type="ECO:0000313" key="9">
    <source>
        <dbReference type="EMBL" id="SFI01821.1"/>
    </source>
</evidence>
<proteinExistence type="predicted"/>
<reference evidence="9 10" key="1">
    <citation type="submission" date="2016-10" db="EMBL/GenBank/DDBJ databases">
        <authorList>
            <person name="de Groot N.N."/>
        </authorList>
    </citation>
    <scope>NUCLEOTIDE SEQUENCE [LARGE SCALE GENOMIC DNA]</scope>
    <source>
        <strain evidence="9 10">CGMCC 1.11156</strain>
    </source>
</reference>
<feature type="transmembrane region" description="Helical" evidence="7">
    <location>
        <begin position="211"/>
        <end position="231"/>
    </location>
</feature>
<protein>
    <submittedName>
        <fullName evidence="9">Drug resistance transporter, EmrB/QacA subfamily</fullName>
    </submittedName>
</protein>
<dbReference type="OrthoDB" id="7375466at2"/>
<feature type="transmembrane region" description="Helical" evidence="7">
    <location>
        <begin position="417"/>
        <end position="444"/>
    </location>
</feature>
<sequence>MSHPPHLTATHEHATETPRRSWSVLAMALAAQVLVVLDISVVNTALPTIGTELHLASTDLAWMVTAYLLFSGGGLLLGGRIADLLPKRRIFMLGMTVFTGASLLSGFASSGGELIAGRATQGAGAALMTPAALAIIMTTYAGAQRARGLALWGAIGGLGIAAGVTIGGALTTWAGWQAIFWVNVPIGIITLVTAMRILPKMKAERVSLGRFDVAGAATVVTGLATLMYALSGTETHGWTSTRTLLTLGVSAVLLAAFMAIECRVAQPLVHPHTWKISSLVSSTAVMLGVTGLVVGTVFLTSIFFQTTLGYAALTAGLAVLPLALALVVGTHVAGIISNHLAARGVASSGLVVAAVGALLLSRADEAASYAVDLLPGLLIIGIGTGMVFVAVSGAAMGGIPDEHAGMAAGFLMTGHEVGAALGVAVLSAVAAAAGPLSTAAGAAAAFERGFVAAVVVAVGFAALAALCMPATRSAGGHLHMH</sequence>
<feature type="transmembrane region" description="Helical" evidence="7">
    <location>
        <begin position="340"/>
        <end position="361"/>
    </location>
</feature>
<keyword evidence="10" id="KW-1185">Reference proteome</keyword>
<organism evidence="9 10">
    <name type="scientific">Nocardioides psychrotolerans</name>
    <dbReference type="NCBI Taxonomy" id="1005945"/>
    <lineage>
        <taxon>Bacteria</taxon>
        <taxon>Bacillati</taxon>
        <taxon>Actinomycetota</taxon>
        <taxon>Actinomycetes</taxon>
        <taxon>Propionibacteriales</taxon>
        <taxon>Nocardioidaceae</taxon>
        <taxon>Nocardioides</taxon>
    </lineage>
</organism>
<dbReference type="InterPro" id="IPR011701">
    <property type="entry name" value="MFS"/>
</dbReference>
<feature type="transmembrane region" description="Helical" evidence="7">
    <location>
        <begin position="122"/>
        <end position="142"/>
    </location>
</feature>
<feature type="transmembrane region" description="Helical" evidence="7">
    <location>
        <begin position="90"/>
        <end position="110"/>
    </location>
</feature>
<keyword evidence="3" id="KW-1003">Cell membrane</keyword>
<dbReference type="PROSITE" id="PS50850">
    <property type="entry name" value="MFS"/>
    <property type="match status" value="1"/>
</dbReference>
<evidence type="ECO:0000256" key="6">
    <source>
        <dbReference type="ARBA" id="ARBA00023136"/>
    </source>
</evidence>
<dbReference type="GO" id="GO:0005886">
    <property type="term" value="C:plasma membrane"/>
    <property type="evidence" value="ECO:0007669"/>
    <property type="project" value="UniProtKB-SubCell"/>
</dbReference>
<dbReference type="RefSeq" id="WP_091111323.1">
    <property type="nucleotide sequence ID" value="NZ_BKAF01000019.1"/>
</dbReference>
<dbReference type="Pfam" id="PF07690">
    <property type="entry name" value="MFS_1"/>
    <property type="match status" value="1"/>
</dbReference>
<dbReference type="PANTHER" id="PTHR42718">
    <property type="entry name" value="MAJOR FACILITATOR SUPERFAMILY MULTIDRUG TRANSPORTER MFSC"/>
    <property type="match status" value="1"/>
</dbReference>
<accession>A0A1I3ET41</accession>
<dbReference type="Proteomes" id="UP000198649">
    <property type="component" value="Unassembled WGS sequence"/>
</dbReference>
<feature type="transmembrane region" description="Helical" evidence="7">
    <location>
        <begin position="310"/>
        <end position="328"/>
    </location>
</feature>
<dbReference type="InterPro" id="IPR036259">
    <property type="entry name" value="MFS_trans_sf"/>
</dbReference>
<dbReference type="PRINTS" id="PR01036">
    <property type="entry name" value="TCRTETB"/>
</dbReference>
<dbReference type="CDD" id="cd17321">
    <property type="entry name" value="MFS_MMR_MDR_like"/>
    <property type="match status" value="1"/>
</dbReference>
<keyword evidence="2" id="KW-0813">Transport</keyword>
<evidence type="ECO:0000313" key="10">
    <source>
        <dbReference type="Proteomes" id="UP000198649"/>
    </source>
</evidence>
<dbReference type="EMBL" id="FOQG01000004">
    <property type="protein sequence ID" value="SFI01821.1"/>
    <property type="molecule type" value="Genomic_DNA"/>
</dbReference>
<dbReference type="STRING" id="1005945.SAMN05216561_10438"/>
<feature type="transmembrane region" description="Helical" evidence="7">
    <location>
        <begin position="21"/>
        <end position="40"/>
    </location>
</feature>
<dbReference type="SUPFAM" id="SSF103473">
    <property type="entry name" value="MFS general substrate transporter"/>
    <property type="match status" value="1"/>
</dbReference>
<comment type="subcellular location">
    <subcellularLocation>
        <location evidence="1">Cell membrane</location>
        <topology evidence="1">Multi-pass membrane protein</topology>
    </subcellularLocation>
</comment>
<feature type="transmembrane region" description="Helical" evidence="7">
    <location>
        <begin position="243"/>
        <end position="262"/>
    </location>
</feature>
<keyword evidence="6 7" id="KW-0472">Membrane</keyword>
<name>A0A1I3ET41_9ACTN</name>
<feature type="transmembrane region" description="Helical" evidence="7">
    <location>
        <begin position="60"/>
        <end position="78"/>
    </location>
</feature>
<dbReference type="InterPro" id="IPR020846">
    <property type="entry name" value="MFS_dom"/>
</dbReference>
<evidence type="ECO:0000256" key="5">
    <source>
        <dbReference type="ARBA" id="ARBA00022989"/>
    </source>
</evidence>
<keyword evidence="5 7" id="KW-1133">Transmembrane helix</keyword>
<evidence type="ECO:0000256" key="2">
    <source>
        <dbReference type="ARBA" id="ARBA00022448"/>
    </source>
</evidence>
<evidence type="ECO:0000256" key="3">
    <source>
        <dbReference type="ARBA" id="ARBA00022475"/>
    </source>
</evidence>
<feature type="transmembrane region" description="Helical" evidence="7">
    <location>
        <begin position="179"/>
        <end position="199"/>
    </location>
</feature>
<evidence type="ECO:0000256" key="1">
    <source>
        <dbReference type="ARBA" id="ARBA00004651"/>
    </source>
</evidence>
<gene>
    <name evidence="9" type="ORF">SAMN05216561_10438</name>
</gene>
<feature type="transmembrane region" description="Helical" evidence="7">
    <location>
        <begin position="149"/>
        <end position="173"/>
    </location>
</feature>
<feature type="domain" description="Major facilitator superfamily (MFS) profile" evidence="8">
    <location>
        <begin position="24"/>
        <end position="472"/>
    </location>
</feature>
<feature type="transmembrane region" description="Helical" evidence="7">
    <location>
        <begin position="450"/>
        <end position="471"/>
    </location>
</feature>
<dbReference type="Gene3D" id="1.20.1250.20">
    <property type="entry name" value="MFS general substrate transporter like domains"/>
    <property type="match status" value="1"/>
</dbReference>
<feature type="transmembrane region" description="Helical" evidence="7">
    <location>
        <begin position="283"/>
        <end position="304"/>
    </location>
</feature>